<evidence type="ECO:0000313" key="2">
    <source>
        <dbReference type="EMBL" id="MBD0424472.1"/>
    </source>
</evidence>
<protein>
    <recommendedName>
        <fullName evidence="1">Alpha/beta hydrolase domain-containing protein</fullName>
    </recommendedName>
</protein>
<reference evidence="2" key="1">
    <citation type="submission" date="2020-09" db="EMBL/GenBank/DDBJ databases">
        <title>Streptomyces grisecoloratus sp. nov., isolated from cotton soil.</title>
        <authorList>
            <person name="Xing L."/>
        </authorList>
    </citation>
    <scope>NUCLEOTIDE SEQUENCE</scope>
    <source>
        <strain evidence="2">TRM S81-3</strain>
    </source>
</reference>
<dbReference type="InterPro" id="IPR045394">
    <property type="entry name" value="Abhydrolase_dom"/>
</dbReference>
<accession>A0A926L895</accession>
<name>A0A926L895_9ACTN</name>
<dbReference type="EMBL" id="JACVQF010000235">
    <property type="protein sequence ID" value="MBD0424472.1"/>
    <property type="molecule type" value="Genomic_DNA"/>
</dbReference>
<reference evidence="2" key="2">
    <citation type="submission" date="2020-09" db="EMBL/GenBank/DDBJ databases">
        <authorList>
            <person name="Luo X."/>
        </authorList>
    </citation>
    <scope>NUCLEOTIDE SEQUENCE</scope>
    <source>
        <strain evidence="2">TRM S81-3</strain>
    </source>
</reference>
<feature type="domain" description="Alpha/beta hydrolase" evidence="1">
    <location>
        <begin position="32"/>
        <end position="494"/>
    </location>
</feature>
<sequence length="502" mass="54495">MPSTVTTRRTRGAMPRHLRVLAAADREGLPAVSGPLPDTASSHAFGAAAYEDVPEDLAKSGYTEGEYIISGMANVYDWPQPGPAVVRTPRAPYTTRMLVRRPADPKKFSGRVVVEMLNPSSLFDLNIGWAHMHRQLVRNGDAWVGVTVKPTSMQALKNFDPQRYKDLSLANPLPLSDPRNCGKVAADSSRTTENGLAWDIYTQVGLLMHSTSATNPLSYDGRTTVRRVYGFGYSQTGGYLYNWINGVRPLAEKANGGRPIYDGYLIAGAGGSFVGMVPINQCAAVPPAGAPRYQLKNVGVPVIHAMTQSDYLTGIDSRRPDSDAPEDRYRHYEMAGTGHSSPDHPYYSARPADVAKAGREVPRMNCNEGPRSRFPSYIFLDAMLRNLEQWTENGVAPPHAAPVTVENGEPVLDEHGNVTGGLRSPYLDVPTSTWYGNSTPDSCDIAGHEVPFSRAELAKLYPSHGAYVAAVSANTRRLVAGRTITPEDGRALMREAAASDVP</sequence>
<dbReference type="Pfam" id="PF20091">
    <property type="entry name" value="Abhydrolase_10"/>
    <property type="match status" value="1"/>
</dbReference>
<gene>
    <name evidence="2" type="ORF">H0H10_35810</name>
</gene>
<dbReference type="AlphaFoldDB" id="A0A926L895"/>
<dbReference type="RefSeq" id="WP_188185368.1">
    <property type="nucleotide sequence ID" value="NZ_JACVQF010000235.1"/>
</dbReference>
<organism evidence="2 3">
    <name type="scientific">Streptomyces griseicoloratus</name>
    <dbReference type="NCBI Taxonomy" id="2752516"/>
    <lineage>
        <taxon>Bacteria</taxon>
        <taxon>Bacillati</taxon>
        <taxon>Actinomycetota</taxon>
        <taxon>Actinomycetes</taxon>
        <taxon>Kitasatosporales</taxon>
        <taxon>Streptomycetaceae</taxon>
        <taxon>Streptomyces</taxon>
    </lineage>
</organism>
<evidence type="ECO:0000259" key="1">
    <source>
        <dbReference type="Pfam" id="PF20091"/>
    </source>
</evidence>
<comment type="caution">
    <text evidence="2">The sequence shown here is derived from an EMBL/GenBank/DDBJ whole genome shotgun (WGS) entry which is preliminary data.</text>
</comment>
<proteinExistence type="predicted"/>
<keyword evidence="3" id="KW-1185">Reference proteome</keyword>
<evidence type="ECO:0000313" key="3">
    <source>
        <dbReference type="Proteomes" id="UP000621210"/>
    </source>
</evidence>
<dbReference type="Proteomes" id="UP000621210">
    <property type="component" value="Unassembled WGS sequence"/>
</dbReference>